<name>A0A0H3CW17_AMYMU</name>
<dbReference type="EMBL" id="CP002000">
    <property type="protein sequence ID" value="ADJ42124.1"/>
    <property type="molecule type" value="Genomic_DNA"/>
</dbReference>
<keyword evidence="2 4" id="KW-0238">DNA-binding</keyword>
<feature type="domain" description="HTH tetR-type" evidence="5">
    <location>
        <begin position="1"/>
        <end position="61"/>
    </location>
</feature>
<gene>
    <name evidence="6" type="primary">rutR</name>
    <name evidence="6" type="ordered locus">AMED_0301</name>
</gene>
<protein>
    <submittedName>
        <fullName evidence="6">TetR family transcriptional regulator</fullName>
    </submittedName>
</protein>
<dbReference type="SUPFAM" id="SSF48498">
    <property type="entry name" value="Tetracyclin repressor-like, C-terminal domain"/>
    <property type="match status" value="1"/>
</dbReference>
<dbReference type="Proteomes" id="UP000000328">
    <property type="component" value="Chromosome"/>
</dbReference>
<dbReference type="InterPro" id="IPR001647">
    <property type="entry name" value="HTH_TetR"/>
</dbReference>
<dbReference type="GO" id="GO:0003700">
    <property type="term" value="F:DNA-binding transcription factor activity"/>
    <property type="evidence" value="ECO:0007669"/>
    <property type="project" value="TreeGrafter"/>
</dbReference>
<dbReference type="PANTHER" id="PTHR30055">
    <property type="entry name" value="HTH-TYPE TRANSCRIPTIONAL REGULATOR RUTR"/>
    <property type="match status" value="1"/>
</dbReference>
<keyword evidence="3" id="KW-0804">Transcription</keyword>
<evidence type="ECO:0000256" key="2">
    <source>
        <dbReference type="ARBA" id="ARBA00023125"/>
    </source>
</evidence>
<accession>A0A0H3CW17</accession>
<dbReference type="HOGENOM" id="CLU_069356_26_0_11"/>
<evidence type="ECO:0000313" key="7">
    <source>
        <dbReference type="Proteomes" id="UP000000328"/>
    </source>
</evidence>
<dbReference type="InterPro" id="IPR039536">
    <property type="entry name" value="TetR_C_Proteobacteria"/>
</dbReference>
<proteinExistence type="predicted"/>
<evidence type="ECO:0000256" key="3">
    <source>
        <dbReference type="ARBA" id="ARBA00023163"/>
    </source>
</evidence>
<dbReference type="RefSeq" id="WP_013222250.1">
    <property type="nucleotide sequence ID" value="NC_014318.1"/>
</dbReference>
<dbReference type="PROSITE" id="PS50977">
    <property type="entry name" value="HTH_TETR_2"/>
    <property type="match status" value="1"/>
</dbReference>
<dbReference type="eggNOG" id="COG1309">
    <property type="taxonomic scope" value="Bacteria"/>
</dbReference>
<dbReference type="AlphaFoldDB" id="A0A0H3CW17"/>
<feature type="DNA-binding region" description="H-T-H motif" evidence="4">
    <location>
        <begin position="24"/>
        <end position="43"/>
    </location>
</feature>
<dbReference type="InterPro" id="IPR036271">
    <property type="entry name" value="Tet_transcr_reg_TetR-rel_C_sf"/>
</dbReference>
<dbReference type="PANTHER" id="PTHR30055:SF238">
    <property type="entry name" value="MYCOFACTOCIN BIOSYNTHESIS TRANSCRIPTIONAL REGULATOR MFTR-RELATED"/>
    <property type="match status" value="1"/>
</dbReference>
<dbReference type="Pfam" id="PF00440">
    <property type="entry name" value="TetR_N"/>
    <property type="match status" value="1"/>
</dbReference>
<evidence type="ECO:0000259" key="5">
    <source>
        <dbReference type="PROSITE" id="PS50977"/>
    </source>
</evidence>
<dbReference type="PRINTS" id="PR00455">
    <property type="entry name" value="HTHTETR"/>
</dbReference>
<evidence type="ECO:0000256" key="1">
    <source>
        <dbReference type="ARBA" id="ARBA00023015"/>
    </source>
</evidence>
<dbReference type="SUPFAM" id="SSF46689">
    <property type="entry name" value="Homeodomain-like"/>
    <property type="match status" value="1"/>
</dbReference>
<sequence>MGSREEIVAAAAKVMREQGYAHATTKVIAQTAGYSEALLYKHFRDKTDLFRSVLAEELPALGATLAELTADPGQAPLRDNLVRVARLGLAFYVDSFPIAVSMFSSRELLRSHRERLRGHGPHLPVRAVAGYLRAEQALGRLKADTDVEAAAALLLGACFQQAFLATFEETEPADQAERLADVLLAGL</sequence>
<dbReference type="GO" id="GO:0000976">
    <property type="term" value="F:transcription cis-regulatory region binding"/>
    <property type="evidence" value="ECO:0007669"/>
    <property type="project" value="TreeGrafter"/>
</dbReference>
<dbReference type="InterPro" id="IPR050109">
    <property type="entry name" value="HTH-type_TetR-like_transc_reg"/>
</dbReference>
<evidence type="ECO:0000256" key="4">
    <source>
        <dbReference type="PROSITE-ProRule" id="PRU00335"/>
    </source>
</evidence>
<dbReference type="Gene3D" id="1.10.357.10">
    <property type="entry name" value="Tetracycline Repressor, domain 2"/>
    <property type="match status" value="1"/>
</dbReference>
<dbReference type="PATRIC" id="fig|749927.5.peg.310"/>
<reference evidence="6 7" key="1">
    <citation type="journal article" date="2010" name="Cell Res.">
        <title>Complete genome sequence of the rifamycin SV-producing Amycolatopsis mediterranei U32 revealed its genetic characteristics in phylogeny and metabolism.</title>
        <authorList>
            <person name="Zhao W."/>
            <person name="Zhong Y."/>
            <person name="Yuan H."/>
            <person name="Wang J."/>
            <person name="Zheng H."/>
            <person name="Wang Y."/>
            <person name="Cen X."/>
            <person name="Xu F."/>
            <person name="Bai J."/>
            <person name="Han X."/>
            <person name="Lu G."/>
            <person name="Zhu Y."/>
            <person name="Shao Z."/>
            <person name="Yan H."/>
            <person name="Li C."/>
            <person name="Peng N."/>
            <person name="Zhang Z."/>
            <person name="Zhang Y."/>
            <person name="Lin W."/>
            <person name="Fan Y."/>
            <person name="Qin Z."/>
            <person name="Hu Y."/>
            <person name="Zhu B."/>
            <person name="Wang S."/>
            <person name="Ding X."/>
            <person name="Zhao G.P."/>
        </authorList>
    </citation>
    <scope>NUCLEOTIDE SEQUENCE [LARGE SCALE GENOMIC DNA]</scope>
    <source>
        <strain evidence="7">U-32</strain>
    </source>
</reference>
<dbReference type="Pfam" id="PF14246">
    <property type="entry name" value="TetR_C_7"/>
    <property type="match status" value="1"/>
</dbReference>
<organism evidence="6 7">
    <name type="scientific">Amycolatopsis mediterranei (strain U-32)</name>
    <dbReference type="NCBI Taxonomy" id="749927"/>
    <lineage>
        <taxon>Bacteria</taxon>
        <taxon>Bacillati</taxon>
        <taxon>Actinomycetota</taxon>
        <taxon>Actinomycetes</taxon>
        <taxon>Pseudonocardiales</taxon>
        <taxon>Pseudonocardiaceae</taxon>
        <taxon>Amycolatopsis</taxon>
    </lineage>
</organism>
<dbReference type="KEGG" id="amd:AMED_0301"/>
<dbReference type="GeneID" id="92868098"/>
<evidence type="ECO:0000313" key="6">
    <source>
        <dbReference type="EMBL" id="ADJ42124.1"/>
    </source>
</evidence>
<dbReference type="InterPro" id="IPR009057">
    <property type="entry name" value="Homeodomain-like_sf"/>
</dbReference>
<keyword evidence="1" id="KW-0805">Transcription regulation</keyword>
<dbReference type="OrthoDB" id="3472897at2"/>